<gene>
    <name evidence="2" type="ORF">SAMN00790413_02426</name>
</gene>
<sequence length="256" mass="26910">MPLSLAGLTALALQGGNTSPTPFLTGTVWTLTALTDGGRLTSPGRLAPPVTLRLEGRDAAGSTGCNAYRSRFVTRANTLRFTPLLTTRRACPDFLDGLEDRFVTLMGQVRSFELRGATLTLFADKANRLVFRPAPSSPEVNMDLGGTWTVVRLEADGHSVPLASPAELTFGEGGSGQPLRLSGQAGCNRLSGSATLAEGLLTAGPLGVTRMLCAPEQMTQEAALLRALSAPLEVVLKGETLRLGGPAGQIELRRRA</sequence>
<evidence type="ECO:0000313" key="2">
    <source>
        <dbReference type="EMBL" id="SMB94537.1"/>
    </source>
</evidence>
<dbReference type="InterPro" id="IPR053147">
    <property type="entry name" value="Hsp_HslJ-like"/>
</dbReference>
<organism evidence="2 3">
    <name type="scientific">Deinococcus hopiensis KR-140</name>
    <dbReference type="NCBI Taxonomy" id="695939"/>
    <lineage>
        <taxon>Bacteria</taxon>
        <taxon>Thermotogati</taxon>
        <taxon>Deinococcota</taxon>
        <taxon>Deinococci</taxon>
        <taxon>Deinococcales</taxon>
        <taxon>Deinococcaceae</taxon>
        <taxon>Deinococcus</taxon>
    </lineage>
</organism>
<keyword evidence="3" id="KW-1185">Reference proteome</keyword>
<feature type="domain" description="DUF306" evidence="1">
    <location>
        <begin position="145"/>
        <end position="248"/>
    </location>
</feature>
<dbReference type="AlphaFoldDB" id="A0A1W1VMF2"/>
<evidence type="ECO:0000259" key="1">
    <source>
        <dbReference type="Pfam" id="PF03724"/>
    </source>
</evidence>
<protein>
    <submittedName>
        <fullName evidence="2">Heat shock protein HslJ</fullName>
    </submittedName>
</protein>
<dbReference type="InterPro" id="IPR005184">
    <property type="entry name" value="DUF306_Meta_HslJ"/>
</dbReference>
<dbReference type="Pfam" id="PF03724">
    <property type="entry name" value="META"/>
    <property type="match status" value="2"/>
</dbReference>
<proteinExistence type="predicted"/>
<keyword evidence="2" id="KW-0346">Stress response</keyword>
<dbReference type="InterPro" id="IPR038670">
    <property type="entry name" value="HslJ-like_sf"/>
</dbReference>
<dbReference type="EMBL" id="FWWU01000009">
    <property type="protein sequence ID" value="SMB94537.1"/>
    <property type="molecule type" value="Genomic_DNA"/>
</dbReference>
<dbReference type="Gene3D" id="2.40.128.270">
    <property type="match status" value="2"/>
</dbReference>
<dbReference type="RefSeq" id="WP_084049697.1">
    <property type="nucleotide sequence ID" value="NZ_FWWU01000009.1"/>
</dbReference>
<name>A0A1W1VMF2_9DEIO</name>
<dbReference type="PANTHER" id="PTHR35535">
    <property type="entry name" value="HEAT SHOCK PROTEIN HSLJ"/>
    <property type="match status" value="1"/>
</dbReference>
<feature type="domain" description="DUF306" evidence="1">
    <location>
        <begin position="24"/>
        <end position="131"/>
    </location>
</feature>
<dbReference type="PANTHER" id="PTHR35535:SF1">
    <property type="entry name" value="HEAT SHOCK PROTEIN HSLJ"/>
    <property type="match status" value="1"/>
</dbReference>
<reference evidence="2 3" key="1">
    <citation type="submission" date="2017-04" db="EMBL/GenBank/DDBJ databases">
        <authorList>
            <person name="Afonso C.L."/>
            <person name="Miller P.J."/>
            <person name="Scott M.A."/>
            <person name="Spackman E."/>
            <person name="Goraichik I."/>
            <person name="Dimitrov K.M."/>
            <person name="Suarez D.L."/>
            <person name="Swayne D.E."/>
        </authorList>
    </citation>
    <scope>NUCLEOTIDE SEQUENCE [LARGE SCALE GENOMIC DNA]</scope>
    <source>
        <strain evidence="2 3">KR-140</strain>
    </source>
</reference>
<dbReference type="Proteomes" id="UP000192582">
    <property type="component" value="Unassembled WGS sequence"/>
</dbReference>
<accession>A0A1W1VMF2</accession>
<dbReference type="OrthoDB" id="5348860at2"/>
<evidence type="ECO:0000313" key="3">
    <source>
        <dbReference type="Proteomes" id="UP000192582"/>
    </source>
</evidence>
<dbReference type="STRING" id="695939.SAMN00790413_02426"/>